<dbReference type="GO" id="GO:0080143">
    <property type="term" value="P:regulation of amino acid export"/>
    <property type="evidence" value="ECO:0007669"/>
    <property type="project" value="InterPro"/>
</dbReference>
<keyword evidence="11" id="KW-1185">Reference proteome</keyword>
<dbReference type="STRING" id="1088818.A0A2I0BGZ7"/>
<dbReference type="GO" id="GO:0006865">
    <property type="term" value="P:amino acid transport"/>
    <property type="evidence" value="ECO:0007669"/>
    <property type="project" value="UniProtKB-KW"/>
</dbReference>
<evidence type="ECO:0000256" key="3">
    <source>
        <dbReference type="ARBA" id="ARBA00022448"/>
    </source>
</evidence>
<dbReference type="AlphaFoldDB" id="A0A2I0BGZ7"/>
<keyword evidence="9" id="KW-0732">Signal</keyword>
<comment type="subcellular location">
    <subcellularLocation>
        <location evidence="1">Membrane</location>
        <topology evidence="1">Single-pass membrane protein</topology>
    </subcellularLocation>
</comment>
<gene>
    <name evidence="10" type="primary">GDU3</name>
    <name evidence="10" type="ORF">AXF42_Ash004535</name>
</gene>
<keyword evidence="3" id="KW-0813">Transport</keyword>
<accession>A0A2I0BGZ7</accession>
<evidence type="ECO:0000256" key="5">
    <source>
        <dbReference type="ARBA" id="ARBA00022970"/>
    </source>
</evidence>
<evidence type="ECO:0000256" key="9">
    <source>
        <dbReference type="SAM" id="SignalP"/>
    </source>
</evidence>
<keyword evidence="5" id="KW-0029">Amino-acid transport</keyword>
<dbReference type="InterPro" id="IPR040359">
    <property type="entry name" value="GDU"/>
</dbReference>
<dbReference type="GO" id="GO:0016020">
    <property type="term" value="C:membrane"/>
    <property type="evidence" value="ECO:0007669"/>
    <property type="project" value="UniProtKB-SubCell"/>
</dbReference>
<evidence type="ECO:0000256" key="7">
    <source>
        <dbReference type="ARBA" id="ARBA00023136"/>
    </source>
</evidence>
<evidence type="ECO:0000256" key="1">
    <source>
        <dbReference type="ARBA" id="ARBA00004167"/>
    </source>
</evidence>
<evidence type="ECO:0000256" key="4">
    <source>
        <dbReference type="ARBA" id="ARBA00022692"/>
    </source>
</evidence>
<evidence type="ECO:0000256" key="6">
    <source>
        <dbReference type="ARBA" id="ARBA00022989"/>
    </source>
</evidence>
<proteinExistence type="inferred from homology"/>
<keyword evidence="6" id="KW-1133">Transmembrane helix</keyword>
<dbReference type="PANTHER" id="PTHR33228">
    <property type="entry name" value="PROTEIN GLUTAMINE DUMPER 4-RELATED"/>
    <property type="match status" value="1"/>
</dbReference>
<dbReference type="EMBL" id="KZ451883">
    <property type="protein sequence ID" value="PKA67044.1"/>
    <property type="molecule type" value="Genomic_DNA"/>
</dbReference>
<evidence type="ECO:0000313" key="11">
    <source>
        <dbReference type="Proteomes" id="UP000236161"/>
    </source>
</evidence>
<evidence type="ECO:0000313" key="10">
    <source>
        <dbReference type="EMBL" id="PKA67044.1"/>
    </source>
</evidence>
<name>A0A2I0BGZ7_9ASPA</name>
<feature type="compositionally biased region" description="Low complexity" evidence="8">
    <location>
        <begin position="82"/>
        <end position="92"/>
    </location>
</feature>
<dbReference type="Proteomes" id="UP000236161">
    <property type="component" value="Unassembled WGS sequence"/>
</dbReference>
<feature type="chain" id="PRO_5014129234" evidence="9">
    <location>
        <begin position="21"/>
        <end position="130"/>
    </location>
</feature>
<protein>
    <submittedName>
        <fullName evidence="10">Protein glutamine dumper 3</fullName>
    </submittedName>
</protein>
<dbReference type="OrthoDB" id="1930784at2759"/>
<feature type="region of interest" description="Disordered" evidence="8">
    <location>
        <begin position="82"/>
        <end position="130"/>
    </location>
</feature>
<feature type="signal peptide" evidence="9">
    <location>
        <begin position="1"/>
        <end position="20"/>
    </location>
</feature>
<dbReference type="PANTHER" id="PTHR33228:SF77">
    <property type="entry name" value="PROTEIN GLUTAMINE DUMPER 2"/>
    <property type="match status" value="1"/>
</dbReference>
<sequence length="130" mass="13442">MLGLIAFALLILAYWKLSSYLGTPADDAPAAADGALTGKVTDATPAKTAASFSQPIAVIMAGDDKPTFLATPICARASSSVASAGDAAAASTENEERAAERRRTMKRTGPVNHTGGDRTPTSHRGDRIRL</sequence>
<reference evidence="10 11" key="1">
    <citation type="journal article" date="2017" name="Nature">
        <title>The Apostasia genome and the evolution of orchids.</title>
        <authorList>
            <person name="Zhang G.Q."/>
            <person name="Liu K.W."/>
            <person name="Li Z."/>
            <person name="Lohaus R."/>
            <person name="Hsiao Y.Y."/>
            <person name="Niu S.C."/>
            <person name="Wang J.Y."/>
            <person name="Lin Y.C."/>
            <person name="Xu Q."/>
            <person name="Chen L.J."/>
            <person name="Yoshida K."/>
            <person name="Fujiwara S."/>
            <person name="Wang Z.W."/>
            <person name="Zhang Y.Q."/>
            <person name="Mitsuda N."/>
            <person name="Wang M."/>
            <person name="Liu G.H."/>
            <person name="Pecoraro L."/>
            <person name="Huang H.X."/>
            <person name="Xiao X.J."/>
            <person name="Lin M."/>
            <person name="Wu X.Y."/>
            <person name="Wu W.L."/>
            <person name="Chen Y.Y."/>
            <person name="Chang S.B."/>
            <person name="Sakamoto S."/>
            <person name="Ohme-Takagi M."/>
            <person name="Yagi M."/>
            <person name="Zeng S.J."/>
            <person name="Shen C.Y."/>
            <person name="Yeh C.M."/>
            <person name="Luo Y.B."/>
            <person name="Tsai W.C."/>
            <person name="Van de Peer Y."/>
            <person name="Liu Z.J."/>
        </authorList>
    </citation>
    <scope>NUCLEOTIDE SEQUENCE [LARGE SCALE GENOMIC DNA]</scope>
    <source>
        <strain evidence="11">cv. Shenzhen</strain>
        <tissue evidence="10">Stem</tissue>
    </source>
</reference>
<evidence type="ECO:0000256" key="2">
    <source>
        <dbReference type="ARBA" id="ARBA00009977"/>
    </source>
</evidence>
<evidence type="ECO:0000256" key="8">
    <source>
        <dbReference type="SAM" id="MobiDB-lite"/>
    </source>
</evidence>
<keyword evidence="4" id="KW-0812">Transmembrane</keyword>
<organism evidence="10 11">
    <name type="scientific">Apostasia shenzhenica</name>
    <dbReference type="NCBI Taxonomy" id="1088818"/>
    <lineage>
        <taxon>Eukaryota</taxon>
        <taxon>Viridiplantae</taxon>
        <taxon>Streptophyta</taxon>
        <taxon>Embryophyta</taxon>
        <taxon>Tracheophyta</taxon>
        <taxon>Spermatophyta</taxon>
        <taxon>Magnoliopsida</taxon>
        <taxon>Liliopsida</taxon>
        <taxon>Asparagales</taxon>
        <taxon>Orchidaceae</taxon>
        <taxon>Apostasioideae</taxon>
        <taxon>Apostasia</taxon>
    </lineage>
</organism>
<comment type="similarity">
    <text evidence="2">Belongs to the GLUTAMINE DUMPER 1 (TC 9.B.60) family.</text>
</comment>
<keyword evidence="7" id="KW-0472">Membrane</keyword>